<comment type="catalytic activity">
    <reaction evidence="1">
        <text>Thiol-dependent hydrolysis of ester, thioester, amide, peptide and isopeptide bonds formed by the C-terminal Gly of ubiquitin (a 76-residue protein attached to proteins as an intracellular targeting signal).</text>
        <dbReference type="EC" id="3.4.19.12"/>
    </reaction>
</comment>
<dbReference type="Proteomes" id="UP000018144">
    <property type="component" value="Unassembled WGS sequence"/>
</dbReference>
<name>U4LRF3_PYROM</name>
<dbReference type="GO" id="GO:0006508">
    <property type="term" value="P:proteolysis"/>
    <property type="evidence" value="ECO:0007669"/>
    <property type="project" value="UniProtKB-KW"/>
</dbReference>
<dbReference type="Pfam" id="PF10275">
    <property type="entry name" value="Peptidase_C65"/>
    <property type="match status" value="1"/>
</dbReference>
<dbReference type="GO" id="GO:0004843">
    <property type="term" value="F:cysteine-type deubiquitinase activity"/>
    <property type="evidence" value="ECO:0007669"/>
    <property type="project" value="UniProtKB-EC"/>
</dbReference>
<dbReference type="Gene3D" id="3.30.200.60">
    <property type="entry name" value="Peptidase C65 Otubain, subdomain 1"/>
    <property type="match status" value="1"/>
</dbReference>
<keyword evidence="4" id="KW-0833">Ubl conjugation pathway</keyword>
<evidence type="ECO:0000256" key="4">
    <source>
        <dbReference type="ARBA" id="ARBA00022786"/>
    </source>
</evidence>
<organism evidence="9 10">
    <name type="scientific">Pyronema omphalodes (strain CBS 100304)</name>
    <name type="common">Pyronema confluens</name>
    <dbReference type="NCBI Taxonomy" id="1076935"/>
    <lineage>
        <taxon>Eukaryota</taxon>
        <taxon>Fungi</taxon>
        <taxon>Dikarya</taxon>
        <taxon>Ascomycota</taxon>
        <taxon>Pezizomycotina</taxon>
        <taxon>Pezizomycetes</taxon>
        <taxon>Pezizales</taxon>
        <taxon>Pyronemataceae</taxon>
        <taxon>Pyronema</taxon>
    </lineage>
</organism>
<gene>
    <name evidence="9" type="ORF">PCON_04278</name>
</gene>
<feature type="compositionally biased region" description="Polar residues" evidence="7">
    <location>
        <begin position="57"/>
        <end position="73"/>
    </location>
</feature>
<dbReference type="EC" id="3.4.19.12" evidence="2"/>
<dbReference type="GO" id="GO:0043130">
    <property type="term" value="F:ubiquitin binding"/>
    <property type="evidence" value="ECO:0007669"/>
    <property type="project" value="TreeGrafter"/>
</dbReference>
<dbReference type="EMBL" id="HF936625">
    <property type="protein sequence ID" value="CCX34761.1"/>
    <property type="molecule type" value="Genomic_DNA"/>
</dbReference>
<feature type="region of interest" description="Disordered" evidence="7">
    <location>
        <begin position="449"/>
        <end position="496"/>
    </location>
</feature>
<dbReference type="OMA" id="QIEPYGV"/>
<keyword evidence="3" id="KW-0645">Protease</keyword>
<dbReference type="InterPro" id="IPR003323">
    <property type="entry name" value="OTU_dom"/>
</dbReference>
<dbReference type="InterPro" id="IPR042468">
    <property type="entry name" value="Peptidase_C65_otubain_sub1"/>
</dbReference>
<keyword evidence="6" id="KW-0788">Thiol protease</keyword>
<dbReference type="OrthoDB" id="18915at2759"/>
<dbReference type="InterPro" id="IPR019400">
    <property type="entry name" value="Peptidase_C65_otubain"/>
</dbReference>
<keyword evidence="5" id="KW-0378">Hydrolase</keyword>
<evidence type="ECO:0000256" key="5">
    <source>
        <dbReference type="ARBA" id="ARBA00022801"/>
    </source>
</evidence>
<dbReference type="eggNOG" id="KOG3991">
    <property type="taxonomic scope" value="Eukaryota"/>
</dbReference>
<evidence type="ECO:0000259" key="8">
    <source>
        <dbReference type="PROSITE" id="PS50802"/>
    </source>
</evidence>
<dbReference type="STRING" id="1076935.U4LRF3"/>
<keyword evidence="10" id="KW-1185">Reference proteome</keyword>
<dbReference type="GO" id="GO:0005634">
    <property type="term" value="C:nucleus"/>
    <property type="evidence" value="ECO:0007669"/>
    <property type="project" value="TreeGrafter"/>
</dbReference>
<protein>
    <recommendedName>
        <fullName evidence="2">ubiquitinyl hydrolase 1</fullName>
        <ecNumber evidence="2">3.4.19.12</ecNumber>
    </recommendedName>
</protein>
<evidence type="ECO:0000256" key="1">
    <source>
        <dbReference type="ARBA" id="ARBA00000707"/>
    </source>
</evidence>
<evidence type="ECO:0000313" key="10">
    <source>
        <dbReference type="Proteomes" id="UP000018144"/>
    </source>
</evidence>
<dbReference type="Gene3D" id="1.20.1300.20">
    <property type="entry name" value="Peptidase C65 Otubain, subdomain 2"/>
    <property type="match status" value="1"/>
</dbReference>
<dbReference type="SUPFAM" id="SSF54001">
    <property type="entry name" value="Cysteine proteinases"/>
    <property type="match status" value="1"/>
</dbReference>
<dbReference type="GO" id="GO:0071108">
    <property type="term" value="P:protein K48-linked deubiquitination"/>
    <property type="evidence" value="ECO:0007669"/>
    <property type="project" value="TreeGrafter"/>
</dbReference>
<feature type="region of interest" description="Disordered" evidence="7">
    <location>
        <begin position="46"/>
        <end position="73"/>
    </location>
</feature>
<dbReference type="InterPro" id="IPR038765">
    <property type="entry name" value="Papain-like_cys_pep_sf"/>
</dbReference>
<feature type="compositionally biased region" description="Polar residues" evidence="7">
    <location>
        <begin position="1"/>
        <end position="14"/>
    </location>
</feature>
<reference evidence="9 10" key="1">
    <citation type="journal article" date="2013" name="PLoS Genet.">
        <title>The genome and development-dependent transcriptomes of Pyronema confluens: a window into fungal evolution.</title>
        <authorList>
            <person name="Traeger S."/>
            <person name="Altegoer F."/>
            <person name="Freitag M."/>
            <person name="Gabaldon T."/>
            <person name="Kempken F."/>
            <person name="Kumar A."/>
            <person name="Marcet-Houben M."/>
            <person name="Poggeler S."/>
            <person name="Stajich J.E."/>
            <person name="Nowrousian M."/>
        </authorList>
    </citation>
    <scope>NUCLEOTIDE SEQUENCE [LARGE SCALE GENOMIC DNA]</scope>
    <source>
        <strain evidence="10">CBS 100304</strain>
        <tissue evidence="9">Vegetative mycelium</tissue>
    </source>
</reference>
<dbReference type="PANTHER" id="PTHR12931:SF15">
    <property type="entry name" value="UBIQUITIN THIOESTERASE OTUBAIN-LIKE"/>
    <property type="match status" value="1"/>
</dbReference>
<feature type="domain" description="OTU" evidence="8">
    <location>
        <begin position="154"/>
        <end position="358"/>
    </location>
</feature>
<dbReference type="AlphaFoldDB" id="U4LRF3"/>
<feature type="compositionally biased region" description="Polar residues" evidence="7">
    <location>
        <begin position="453"/>
        <end position="467"/>
    </location>
</feature>
<evidence type="ECO:0000256" key="6">
    <source>
        <dbReference type="ARBA" id="ARBA00022807"/>
    </source>
</evidence>
<sequence length="496" mass="55111">MDGSNSNPNGNTRRGTGASFMDPTVNVWDEHHQQHHHPILPQHQAPLEHQHQHDPASVTSDHQQQLAQHQTPSAAYDVAVTTAGPADAGLPPISLHGELAYHDPELQRLSQNYTPDVSGPVVGELKSSKELVIEYSNADPAFARKTQALLPKYAAYRKIRGDGNCGWTAIAFGFFEQLLKLGDVNRIGMEHARVASLNGLLSMAGIASYIYEDFTEVTFDLFKIMAAGKVDVAALVNYFNDESCSNAIVMHFRLITSAWMKNRVDSYQPFTEKPLLDYVATHVDPFGVEIDHLALMAMCDCLILPAGFAVEVGYLDRSATAEVNFHRFNKDGSEITPPDMPVIRLLYRPGHYDILYKVEEPELHPVLHMQAVQPVQPVQHVQSFISAIPENLFMPTPAANHGYHDLFDPLQMGFDPYPASSPGLGNFRHSMLSLPEFQPAPFQPLPFQTTTFRNSPFNPSHFQSENFQPEIYQPPVSPTTSSNGSKKHDRHASDSS</sequence>
<evidence type="ECO:0000256" key="2">
    <source>
        <dbReference type="ARBA" id="ARBA00012759"/>
    </source>
</evidence>
<evidence type="ECO:0000313" key="9">
    <source>
        <dbReference type="EMBL" id="CCX34761.1"/>
    </source>
</evidence>
<dbReference type="InterPro" id="IPR042467">
    <property type="entry name" value="Peptidase_C65_otubain_sub2"/>
</dbReference>
<accession>U4LRF3</accession>
<feature type="region of interest" description="Disordered" evidence="7">
    <location>
        <begin position="1"/>
        <end position="22"/>
    </location>
</feature>
<dbReference type="PANTHER" id="PTHR12931">
    <property type="entry name" value="UBIQUITIN THIOLESTERASE PROTEIN OTUB"/>
    <property type="match status" value="1"/>
</dbReference>
<evidence type="ECO:0000256" key="3">
    <source>
        <dbReference type="ARBA" id="ARBA00022670"/>
    </source>
</evidence>
<evidence type="ECO:0000256" key="7">
    <source>
        <dbReference type="SAM" id="MobiDB-lite"/>
    </source>
</evidence>
<dbReference type="PROSITE" id="PS50802">
    <property type="entry name" value="OTU"/>
    <property type="match status" value="1"/>
</dbReference>
<proteinExistence type="predicted"/>
<dbReference type="CDD" id="cd22749">
    <property type="entry name" value="Otubain_C65"/>
    <property type="match status" value="1"/>
</dbReference>